<protein>
    <recommendedName>
        <fullName evidence="3">1-phosphatidylinositol phosphodiesterase</fullName>
        <ecNumber evidence="2">4.6.1.13</ecNumber>
    </recommendedName>
    <alternativeName>
        <fullName evidence="4">Phosphatidylinositol diacylglycerol-lyase</fullName>
    </alternativeName>
    <alternativeName>
        <fullName evidence="5">Phosphatidylinositol-specific phospholipase C</fullName>
    </alternativeName>
</protein>
<evidence type="ECO:0000256" key="1">
    <source>
        <dbReference type="ARBA" id="ARBA00001316"/>
    </source>
</evidence>
<evidence type="ECO:0000256" key="2">
    <source>
        <dbReference type="ARBA" id="ARBA00012581"/>
    </source>
</evidence>
<dbReference type="SUPFAM" id="SSF51695">
    <property type="entry name" value="PLC-like phosphodiesterases"/>
    <property type="match status" value="1"/>
</dbReference>
<evidence type="ECO:0000259" key="6">
    <source>
        <dbReference type="SMART" id="SM00148"/>
    </source>
</evidence>
<dbReference type="Gene3D" id="3.20.20.190">
    <property type="entry name" value="Phosphatidylinositol (PI) phosphodiesterase"/>
    <property type="match status" value="1"/>
</dbReference>
<evidence type="ECO:0000313" key="8">
    <source>
        <dbReference type="Proteomes" id="UP001232117"/>
    </source>
</evidence>
<sequence>MNIKTYNYSFNKPFYFGLFFALFLGQYSCSNDNLTEDGKVPSGQNTTSVVGLTFKSRIPIKNIGSNNWMESLTDDIDIRDVSIPATHDSGTHDLMPLAKCQDLSISAQLNAGIRFLDIRVTPQGTGSVYNFNLKLSHTFISATSFNDVLLNVKQFLKVNPTETVLIKISRDTGAECDLPDYRKENVSFLNEYNTYKNNVKLENFLTQFLIAQEINKEYATMFTKNINVNNKIRISDLRGKALLFYDYSKFPKSFSKINSVSVGFYGDNLKKVQLLPTTNPLLLIQDYYKNTWYSSKYEDEKVKKGLINEFMVKRNELAIQMAKNTFRGINTKTPFSFNFISMSGVVTTPNDYSKSMNMFFLNEIIKNYDASKTIYLNGSKQLKYNVGFGITFFDFPSNDLIRAVYNNNFK</sequence>
<dbReference type="InterPro" id="IPR023795">
    <property type="entry name" value="Serpin_CS"/>
</dbReference>
<dbReference type="SMART" id="SM00148">
    <property type="entry name" value="PLCXc"/>
    <property type="match status" value="1"/>
</dbReference>
<proteinExistence type="predicted"/>
<dbReference type="EC" id="4.6.1.13" evidence="2"/>
<comment type="catalytic activity">
    <reaction evidence="1">
        <text>a 1,2-diacyl-sn-glycero-3-phospho-(1D-myo-inositol) = 1D-myo-inositol 1,2-cyclic phosphate + a 1,2-diacyl-sn-glycerol</text>
        <dbReference type="Rhea" id="RHEA:17093"/>
        <dbReference type="ChEBI" id="CHEBI:17815"/>
        <dbReference type="ChEBI" id="CHEBI:57880"/>
        <dbReference type="ChEBI" id="CHEBI:58484"/>
        <dbReference type="EC" id="4.6.1.13"/>
    </reaction>
</comment>
<feature type="domain" description="Phosphatidylinositol-specific phospholipase C X" evidence="6">
    <location>
        <begin position="72"/>
        <end position="213"/>
    </location>
</feature>
<dbReference type="Pfam" id="PF00388">
    <property type="entry name" value="PI-PLC-X"/>
    <property type="match status" value="1"/>
</dbReference>
<evidence type="ECO:0000256" key="3">
    <source>
        <dbReference type="ARBA" id="ARBA00019758"/>
    </source>
</evidence>
<evidence type="ECO:0000256" key="4">
    <source>
        <dbReference type="ARBA" id="ARBA00030474"/>
    </source>
</evidence>
<name>A0ABY8N543_9FLAO</name>
<dbReference type="InterPro" id="IPR017946">
    <property type="entry name" value="PLC-like_Pdiesterase_TIM-brl"/>
</dbReference>
<dbReference type="PROSITE" id="PS50007">
    <property type="entry name" value="PIPLC_X_DOMAIN"/>
    <property type="match status" value="1"/>
</dbReference>
<dbReference type="RefSeq" id="WP_264532530.1">
    <property type="nucleotide sequence ID" value="NZ_CP092332.1"/>
</dbReference>
<keyword evidence="8" id="KW-1185">Reference proteome</keyword>
<organism evidence="7 8">
    <name type="scientific">Flavobacterium keumense</name>
    <dbReference type="NCBI Taxonomy" id="1306518"/>
    <lineage>
        <taxon>Bacteria</taxon>
        <taxon>Pseudomonadati</taxon>
        <taxon>Bacteroidota</taxon>
        <taxon>Flavobacteriia</taxon>
        <taxon>Flavobacteriales</taxon>
        <taxon>Flavobacteriaceae</taxon>
        <taxon>Flavobacterium</taxon>
    </lineage>
</organism>
<accession>A0ABY8N543</accession>
<evidence type="ECO:0000313" key="7">
    <source>
        <dbReference type="EMBL" id="WGK94755.1"/>
    </source>
</evidence>
<gene>
    <name evidence="7" type="ORF">MG292_00580</name>
</gene>
<dbReference type="PANTHER" id="PTHR13593">
    <property type="match status" value="1"/>
</dbReference>
<reference evidence="7 8" key="1">
    <citation type="submission" date="2023-06" db="EMBL/GenBank/DDBJ databases">
        <title>Complete Genome Sequence of Flavobacterium keumense K3R-10.</title>
        <authorList>
            <person name="Jeong H."/>
            <person name="Jhang S.Y."/>
            <person name="Kim J.N."/>
        </authorList>
    </citation>
    <scope>NUCLEOTIDE SEQUENCE [LARGE SCALE GENOMIC DNA]</scope>
    <source>
        <strain evidence="7 8">K3R-10</strain>
    </source>
</reference>
<dbReference type="Proteomes" id="UP001232117">
    <property type="component" value="Chromosome"/>
</dbReference>
<dbReference type="PROSITE" id="PS00284">
    <property type="entry name" value="SERPIN"/>
    <property type="match status" value="1"/>
</dbReference>
<evidence type="ECO:0000256" key="5">
    <source>
        <dbReference type="ARBA" id="ARBA00030782"/>
    </source>
</evidence>
<dbReference type="PANTHER" id="PTHR13593:SF113">
    <property type="entry name" value="SI:DKEY-266F7.9"/>
    <property type="match status" value="1"/>
</dbReference>
<dbReference type="InterPro" id="IPR051057">
    <property type="entry name" value="PI-PLC_domain"/>
</dbReference>
<dbReference type="InterPro" id="IPR000909">
    <property type="entry name" value="PLipase_C_PInositol-sp_X_dom"/>
</dbReference>
<dbReference type="EMBL" id="CP092332">
    <property type="protein sequence ID" value="WGK94755.1"/>
    <property type="molecule type" value="Genomic_DNA"/>
</dbReference>